<gene>
    <name evidence="1" type="ORF">LAESUDRAFT_810872</name>
</gene>
<dbReference type="RefSeq" id="XP_040766994.1">
    <property type="nucleotide sequence ID" value="XM_040914262.1"/>
</dbReference>
<name>A0A165FNY4_9APHY</name>
<evidence type="ECO:0000313" key="2">
    <source>
        <dbReference type="Proteomes" id="UP000076871"/>
    </source>
</evidence>
<dbReference type="Proteomes" id="UP000076871">
    <property type="component" value="Unassembled WGS sequence"/>
</dbReference>
<reference evidence="1 2" key="1">
    <citation type="journal article" date="2016" name="Mol. Biol. Evol.">
        <title>Comparative Genomics of Early-Diverging Mushroom-Forming Fungi Provides Insights into the Origins of Lignocellulose Decay Capabilities.</title>
        <authorList>
            <person name="Nagy L.G."/>
            <person name="Riley R."/>
            <person name="Tritt A."/>
            <person name="Adam C."/>
            <person name="Daum C."/>
            <person name="Floudas D."/>
            <person name="Sun H."/>
            <person name="Yadav J.S."/>
            <person name="Pangilinan J."/>
            <person name="Larsson K.H."/>
            <person name="Matsuura K."/>
            <person name="Barry K."/>
            <person name="Labutti K."/>
            <person name="Kuo R."/>
            <person name="Ohm R.A."/>
            <person name="Bhattacharya S.S."/>
            <person name="Shirouzu T."/>
            <person name="Yoshinaga Y."/>
            <person name="Martin F.M."/>
            <person name="Grigoriev I.V."/>
            <person name="Hibbett D.S."/>
        </authorList>
    </citation>
    <scope>NUCLEOTIDE SEQUENCE [LARGE SCALE GENOMIC DNA]</scope>
    <source>
        <strain evidence="1 2">93-53</strain>
    </source>
</reference>
<proteinExistence type="predicted"/>
<dbReference type="GeneID" id="63831289"/>
<protein>
    <submittedName>
        <fullName evidence="1">Uncharacterized protein</fullName>
    </submittedName>
</protein>
<dbReference type="AlphaFoldDB" id="A0A165FNY4"/>
<sequence length="51" mass="5703">MLGSRFILNLRRVNDRTLVTSSNPYNGTIDSRSMQFATRILGISALSSRTD</sequence>
<dbReference type="EMBL" id="KV427612">
    <property type="protein sequence ID" value="KZT09254.1"/>
    <property type="molecule type" value="Genomic_DNA"/>
</dbReference>
<keyword evidence="2" id="KW-1185">Reference proteome</keyword>
<accession>A0A165FNY4</accession>
<organism evidence="1 2">
    <name type="scientific">Laetiporus sulphureus 93-53</name>
    <dbReference type="NCBI Taxonomy" id="1314785"/>
    <lineage>
        <taxon>Eukaryota</taxon>
        <taxon>Fungi</taxon>
        <taxon>Dikarya</taxon>
        <taxon>Basidiomycota</taxon>
        <taxon>Agaricomycotina</taxon>
        <taxon>Agaricomycetes</taxon>
        <taxon>Polyporales</taxon>
        <taxon>Laetiporus</taxon>
    </lineage>
</organism>
<evidence type="ECO:0000313" key="1">
    <source>
        <dbReference type="EMBL" id="KZT09254.1"/>
    </source>
</evidence>